<dbReference type="FunFam" id="1.10.10.10:FF:000005">
    <property type="entry name" value="Two-component system response regulator"/>
    <property type="match status" value="1"/>
</dbReference>
<dbReference type="GO" id="GO:0000156">
    <property type="term" value="F:phosphorelay response regulator activity"/>
    <property type="evidence" value="ECO:0007669"/>
    <property type="project" value="TreeGrafter"/>
</dbReference>
<feature type="DNA-binding region" description="OmpR/PhoB-type" evidence="9">
    <location>
        <begin position="124"/>
        <end position="222"/>
    </location>
</feature>
<protein>
    <recommendedName>
        <fullName evidence="1">Stage 0 sporulation protein A homolog</fullName>
    </recommendedName>
</protein>
<dbReference type="Gene3D" id="1.10.10.10">
    <property type="entry name" value="Winged helix-like DNA-binding domain superfamily/Winged helix DNA-binding domain"/>
    <property type="match status" value="1"/>
</dbReference>
<dbReference type="Pfam" id="PF00072">
    <property type="entry name" value="Response_reg"/>
    <property type="match status" value="1"/>
</dbReference>
<accession>A0A1H8K0Z7</accession>
<evidence type="ECO:0000256" key="4">
    <source>
        <dbReference type="ARBA" id="ARBA00023015"/>
    </source>
</evidence>
<dbReference type="CDD" id="cd00383">
    <property type="entry name" value="trans_reg_C"/>
    <property type="match status" value="1"/>
</dbReference>
<dbReference type="CDD" id="cd17625">
    <property type="entry name" value="REC_OmpR_DrrD-like"/>
    <property type="match status" value="1"/>
</dbReference>
<dbReference type="EMBL" id="FODF01000020">
    <property type="protein sequence ID" value="SEN86471.1"/>
    <property type="molecule type" value="Genomic_DNA"/>
</dbReference>
<evidence type="ECO:0000256" key="3">
    <source>
        <dbReference type="ARBA" id="ARBA00023012"/>
    </source>
</evidence>
<dbReference type="RefSeq" id="WP_091976039.1">
    <property type="nucleotide sequence ID" value="NZ_FODF01000020.1"/>
</dbReference>
<dbReference type="PROSITE" id="PS50110">
    <property type="entry name" value="RESPONSE_REGULATORY"/>
    <property type="match status" value="1"/>
</dbReference>
<dbReference type="PROSITE" id="PS51755">
    <property type="entry name" value="OMPR_PHOB"/>
    <property type="match status" value="1"/>
</dbReference>
<evidence type="ECO:0000256" key="1">
    <source>
        <dbReference type="ARBA" id="ARBA00018672"/>
    </source>
</evidence>
<feature type="modified residue" description="4-aspartylphosphate" evidence="8">
    <location>
        <position position="51"/>
    </location>
</feature>
<evidence type="ECO:0000313" key="13">
    <source>
        <dbReference type="Proteomes" id="UP000199512"/>
    </source>
</evidence>
<dbReference type="OrthoDB" id="9790442at2"/>
<evidence type="ECO:0000256" key="6">
    <source>
        <dbReference type="ARBA" id="ARBA00023163"/>
    </source>
</evidence>
<dbReference type="PANTHER" id="PTHR48111">
    <property type="entry name" value="REGULATOR OF RPOS"/>
    <property type="match status" value="1"/>
</dbReference>
<evidence type="ECO:0000313" key="12">
    <source>
        <dbReference type="EMBL" id="SEN86471.1"/>
    </source>
</evidence>
<dbReference type="SMART" id="SM00448">
    <property type="entry name" value="REC"/>
    <property type="match status" value="1"/>
</dbReference>
<dbReference type="Proteomes" id="UP000199512">
    <property type="component" value="Unassembled WGS sequence"/>
</dbReference>
<dbReference type="Pfam" id="PF00486">
    <property type="entry name" value="Trans_reg_C"/>
    <property type="match status" value="1"/>
</dbReference>
<keyword evidence="6" id="KW-0804">Transcription</keyword>
<name>A0A1H8K0Z7_9FIRM</name>
<organism evidence="12 13">
    <name type="scientific">Peptostreptococcus russellii</name>
    <dbReference type="NCBI Taxonomy" id="215200"/>
    <lineage>
        <taxon>Bacteria</taxon>
        <taxon>Bacillati</taxon>
        <taxon>Bacillota</taxon>
        <taxon>Clostridia</taxon>
        <taxon>Peptostreptococcales</taxon>
        <taxon>Peptostreptococcaceae</taxon>
        <taxon>Peptostreptococcus</taxon>
    </lineage>
</organism>
<dbReference type="GO" id="GO:0032993">
    <property type="term" value="C:protein-DNA complex"/>
    <property type="evidence" value="ECO:0007669"/>
    <property type="project" value="TreeGrafter"/>
</dbReference>
<dbReference type="GO" id="GO:0000976">
    <property type="term" value="F:transcription cis-regulatory region binding"/>
    <property type="evidence" value="ECO:0007669"/>
    <property type="project" value="TreeGrafter"/>
</dbReference>
<dbReference type="GO" id="GO:0005829">
    <property type="term" value="C:cytosol"/>
    <property type="evidence" value="ECO:0007669"/>
    <property type="project" value="TreeGrafter"/>
</dbReference>
<evidence type="ECO:0000259" key="10">
    <source>
        <dbReference type="PROSITE" id="PS50110"/>
    </source>
</evidence>
<dbReference type="InterPro" id="IPR011006">
    <property type="entry name" value="CheY-like_superfamily"/>
</dbReference>
<evidence type="ECO:0000256" key="2">
    <source>
        <dbReference type="ARBA" id="ARBA00022553"/>
    </source>
</evidence>
<dbReference type="InterPro" id="IPR036388">
    <property type="entry name" value="WH-like_DNA-bd_sf"/>
</dbReference>
<gene>
    <name evidence="12" type="ORF">SAMN05216454_12011</name>
</gene>
<dbReference type="PANTHER" id="PTHR48111:SF22">
    <property type="entry name" value="REGULATOR OF RPOS"/>
    <property type="match status" value="1"/>
</dbReference>
<dbReference type="AlphaFoldDB" id="A0A1H8K0Z7"/>
<keyword evidence="4" id="KW-0805">Transcription regulation</keyword>
<evidence type="ECO:0000256" key="5">
    <source>
        <dbReference type="ARBA" id="ARBA00023125"/>
    </source>
</evidence>
<sequence length="222" mass="25673">MKILVVEDERDLNNIICKILKKNSYSVDACYNGQEAIDYIKISEYDLIILDIMMPIMDGYSFLEFIRNEKNTTPVLILTAKDSIDDRVKGLDKGGDDYLIKPFDFEELLARVRALIRRRYGNVSNEIKVDDLIIDCSKKSVTRAGKIIDLTGKEYEVLEYLMQNKEKILTRDQILEHVWDFEYDGASNIIDVLIKNIRKKIDIGDSKSIIHTKRGVGYTVHE</sequence>
<keyword evidence="5 9" id="KW-0238">DNA-binding</keyword>
<dbReference type="InterPro" id="IPR039420">
    <property type="entry name" value="WalR-like"/>
</dbReference>
<feature type="domain" description="OmpR/PhoB-type" evidence="11">
    <location>
        <begin position="124"/>
        <end position="222"/>
    </location>
</feature>
<evidence type="ECO:0000259" key="11">
    <source>
        <dbReference type="PROSITE" id="PS51755"/>
    </source>
</evidence>
<dbReference type="InterPro" id="IPR001867">
    <property type="entry name" value="OmpR/PhoB-type_DNA-bd"/>
</dbReference>
<dbReference type="Gene3D" id="3.40.50.2300">
    <property type="match status" value="1"/>
</dbReference>
<evidence type="ECO:0000256" key="8">
    <source>
        <dbReference type="PROSITE-ProRule" id="PRU00169"/>
    </source>
</evidence>
<keyword evidence="13" id="KW-1185">Reference proteome</keyword>
<dbReference type="GO" id="GO:0006355">
    <property type="term" value="P:regulation of DNA-templated transcription"/>
    <property type="evidence" value="ECO:0007669"/>
    <property type="project" value="InterPro"/>
</dbReference>
<feature type="domain" description="Response regulatory" evidence="10">
    <location>
        <begin position="2"/>
        <end position="116"/>
    </location>
</feature>
<keyword evidence="3" id="KW-0902">Two-component regulatory system</keyword>
<dbReference type="STRING" id="215200.SAMN05216454_12011"/>
<evidence type="ECO:0000256" key="7">
    <source>
        <dbReference type="ARBA" id="ARBA00024867"/>
    </source>
</evidence>
<dbReference type="FunFam" id="3.40.50.2300:FF:000001">
    <property type="entry name" value="DNA-binding response regulator PhoB"/>
    <property type="match status" value="1"/>
</dbReference>
<dbReference type="SMART" id="SM00862">
    <property type="entry name" value="Trans_reg_C"/>
    <property type="match status" value="1"/>
</dbReference>
<dbReference type="SUPFAM" id="SSF52172">
    <property type="entry name" value="CheY-like"/>
    <property type="match status" value="1"/>
</dbReference>
<dbReference type="InterPro" id="IPR001789">
    <property type="entry name" value="Sig_transdc_resp-reg_receiver"/>
</dbReference>
<reference evidence="12 13" key="1">
    <citation type="submission" date="2016-10" db="EMBL/GenBank/DDBJ databases">
        <authorList>
            <person name="de Groot N.N."/>
        </authorList>
    </citation>
    <scope>NUCLEOTIDE SEQUENCE [LARGE SCALE GENOMIC DNA]</scope>
    <source>
        <strain evidence="12 13">Calf135</strain>
    </source>
</reference>
<dbReference type="Gene3D" id="6.10.250.690">
    <property type="match status" value="1"/>
</dbReference>
<evidence type="ECO:0000256" key="9">
    <source>
        <dbReference type="PROSITE-ProRule" id="PRU01091"/>
    </source>
</evidence>
<keyword evidence="2 8" id="KW-0597">Phosphoprotein</keyword>
<proteinExistence type="predicted"/>
<comment type="function">
    <text evidence="7">May play the central regulatory role in sporulation. It may be an element of the effector pathway responsible for the activation of sporulation genes in response to nutritional stress. Spo0A may act in concert with spo0H (a sigma factor) to control the expression of some genes that are critical to the sporulation process.</text>
</comment>